<organism evidence="2 3">
    <name type="scientific">Bacteroides finegoldii CL09T03C10</name>
    <dbReference type="NCBI Taxonomy" id="997888"/>
    <lineage>
        <taxon>Bacteria</taxon>
        <taxon>Pseudomonadati</taxon>
        <taxon>Bacteroidota</taxon>
        <taxon>Bacteroidia</taxon>
        <taxon>Bacteroidales</taxon>
        <taxon>Bacteroidaceae</taxon>
        <taxon>Bacteroides</taxon>
    </lineage>
</organism>
<name>K5BRN3_9BACE</name>
<evidence type="ECO:0000256" key="1">
    <source>
        <dbReference type="SAM" id="MobiDB-lite"/>
    </source>
</evidence>
<accession>K5BRN3</accession>
<dbReference type="Proteomes" id="UP000007995">
    <property type="component" value="Unassembled WGS sequence"/>
</dbReference>
<dbReference type="EMBL" id="AGXW01000014">
    <property type="protein sequence ID" value="EKJ89257.1"/>
    <property type="molecule type" value="Genomic_DNA"/>
</dbReference>
<proteinExistence type="predicted"/>
<evidence type="ECO:0008006" key="4">
    <source>
        <dbReference type="Google" id="ProtNLM"/>
    </source>
</evidence>
<sequence length="181" mass="20898">MTKKRNYENDEAYKNFRVEDFLPEMKWREPEAKASEAEAPTEEVTLFPSLDESDTSAVQAAIPEAARQNEPDIREDDADDTGEEMETTVSETDVPVERIIARRISSKQRRLSLEEYRTTYLQVPKITDRKPVFLSGEIRDRLDEIVRRIGGRGLSVSGLVENLARQHLIAYENDIAQWRKL</sequence>
<comment type="caution">
    <text evidence="2">The sequence shown here is derived from an EMBL/GenBank/DDBJ whole genome shotgun (WGS) entry which is preliminary data.</text>
</comment>
<reference evidence="2 3" key="1">
    <citation type="submission" date="2012-02" db="EMBL/GenBank/DDBJ databases">
        <title>The Genome Sequence of Bacteroides finegoldii CL09T03C10.</title>
        <authorList>
            <consortium name="The Broad Institute Genome Sequencing Platform"/>
            <person name="Earl A."/>
            <person name="Ward D."/>
            <person name="Feldgarden M."/>
            <person name="Gevers D."/>
            <person name="Zitomersky N.L."/>
            <person name="Coyne M.J."/>
            <person name="Comstock L.E."/>
            <person name="Young S.K."/>
            <person name="Zeng Q."/>
            <person name="Gargeya S."/>
            <person name="Fitzgerald M."/>
            <person name="Haas B."/>
            <person name="Abouelleil A."/>
            <person name="Alvarado L."/>
            <person name="Arachchi H.M."/>
            <person name="Berlin A."/>
            <person name="Chapman S.B."/>
            <person name="Gearin G."/>
            <person name="Goldberg J."/>
            <person name="Griggs A."/>
            <person name="Gujja S."/>
            <person name="Hansen M."/>
            <person name="Heiman D."/>
            <person name="Howarth C."/>
            <person name="Larimer J."/>
            <person name="Lui A."/>
            <person name="MacDonald P.J.P."/>
            <person name="McCowen C."/>
            <person name="Montmayeur A."/>
            <person name="Murphy C."/>
            <person name="Neiman D."/>
            <person name="Pearson M."/>
            <person name="Priest M."/>
            <person name="Roberts A."/>
            <person name="Saif S."/>
            <person name="Shea T."/>
            <person name="Sisk P."/>
            <person name="Stolte C."/>
            <person name="Sykes S."/>
            <person name="Wortman J."/>
            <person name="Nusbaum C."/>
            <person name="Birren B."/>
        </authorList>
    </citation>
    <scope>NUCLEOTIDE SEQUENCE [LARGE SCALE GENOMIC DNA]</scope>
    <source>
        <strain evidence="2 3">CL09T03C10</strain>
    </source>
</reference>
<evidence type="ECO:0000313" key="3">
    <source>
        <dbReference type="Proteomes" id="UP000007995"/>
    </source>
</evidence>
<feature type="compositionally biased region" description="Acidic residues" evidence="1">
    <location>
        <begin position="73"/>
        <end position="86"/>
    </location>
</feature>
<dbReference type="Pfam" id="PF11888">
    <property type="entry name" value="DUF3408"/>
    <property type="match status" value="1"/>
</dbReference>
<gene>
    <name evidence="2" type="ORF">HMPREF1057_04010</name>
</gene>
<dbReference type="HOGENOM" id="CLU_123738_0_0_10"/>
<protein>
    <recommendedName>
        <fullName evidence="4">DUF3408 domain-containing protein</fullName>
    </recommendedName>
</protein>
<feature type="region of interest" description="Disordered" evidence="1">
    <location>
        <begin position="62"/>
        <end position="90"/>
    </location>
</feature>
<evidence type="ECO:0000313" key="2">
    <source>
        <dbReference type="EMBL" id="EKJ89257.1"/>
    </source>
</evidence>
<dbReference type="OrthoDB" id="1096132at2"/>
<dbReference type="RefSeq" id="WP_007767263.1">
    <property type="nucleotide sequence ID" value="NZ_AKBZ01000006.1"/>
</dbReference>
<dbReference type="AlphaFoldDB" id="K5BRN3"/>
<dbReference type="InterPro" id="IPR021823">
    <property type="entry name" value="DUF3408"/>
</dbReference>